<reference evidence="5 6" key="2">
    <citation type="submission" date="2018-03" db="EMBL/GenBank/DDBJ databases">
        <authorList>
            <person name="Keele B.F."/>
        </authorList>
    </citation>
    <scope>NUCLEOTIDE SEQUENCE [LARGE SCALE GENOMIC DNA]</scope>
    <source>
        <strain evidence="5 6">D13</strain>
    </source>
</reference>
<dbReference type="InterPro" id="IPR013325">
    <property type="entry name" value="RNA_pol_sigma_r2"/>
</dbReference>
<evidence type="ECO:0000313" key="5">
    <source>
        <dbReference type="EMBL" id="AVP97559.1"/>
    </source>
</evidence>
<dbReference type="InterPro" id="IPR039425">
    <property type="entry name" value="RNA_pol_sigma-70-like"/>
</dbReference>
<dbReference type="PANTHER" id="PTHR43133:SF62">
    <property type="entry name" value="RNA POLYMERASE SIGMA FACTOR SIGZ"/>
    <property type="match status" value="1"/>
</dbReference>
<dbReference type="AlphaFoldDB" id="A0A2P1PRT9"/>
<dbReference type="Proteomes" id="UP000241074">
    <property type="component" value="Chromosome"/>
</dbReference>
<dbReference type="OrthoDB" id="129367at2"/>
<keyword evidence="6" id="KW-1185">Reference proteome</keyword>
<name>A0A2P1PRT9_9GAMM</name>
<dbReference type="GO" id="GO:0006352">
    <property type="term" value="P:DNA-templated transcription initiation"/>
    <property type="evidence" value="ECO:0007669"/>
    <property type="project" value="InterPro"/>
</dbReference>
<proteinExistence type="inferred from homology"/>
<dbReference type="SUPFAM" id="SSF88659">
    <property type="entry name" value="Sigma3 and sigma4 domains of RNA polymerase sigma factors"/>
    <property type="match status" value="1"/>
</dbReference>
<accession>A0A2P1PRT9</accession>
<organism evidence="5 6">
    <name type="scientific">Ahniella affigens</name>
    <dbReference type="NCBI Taxonomy" id="2021234"/>
    <lineage>
        <taxon>Bacteria</taxon>
        <taxon>Pseudomonadati</taxon>
        <taxon>Pseudomonadota</taxon>
        <taxon>Gammaproteobacteria</taxon>
        <taxon>Lysobacterales</taxon>
        <taxon>Rhodanobacteraceae</taxon>
        <taxon>Ahniella</taxon>
    </lineage>
</organism>
<evidence type="ECO:0008006" key="7">
    <source>
        <dbReference type="Google" id="ProtNLM"/>
    </source>
</evidence>
<evidence type="ECO:0000313" key="6">
    <source>
        <dbReference type="Proteomes" id="UP000241074"/>
    </source>
</evidence>
<evidence type="ECO:0000256" key="3">
    <source>
        <dbReference type="ARBA" id="ARBA00023082"/>
    </source>
</evidence>
<dbReference type="RefSeq" id="WP_106891480.1">
    <property type="nucleotide sequence ID" value="NZ_CP027860.1"/>
</dbReference>
<keyword evidence="2" id="KW-0805">Transcription regulation</keyword>
<evidence type="ECO:0000256" key="2">
    <source>
        <dbReference type="ARBA" id="ARBA00023015"/>
    </source>
</evidence>
<sequence>MSELVARIIAGDAAAEEELVRRFSRGLRFMIQRRVRNMEDAHDICQDTLVVVLVKIRAGELKNPDALQSFIYGVAQKVVAGHFARENRHRDKFSELLEEATEITSEEPSPFELLEKSQIATYVNQIIAELRMERDRILLTRYFVDEIDKTDLCKELSVSSSHFDMLKNRAMSRLISMVKAHGAYGHDE</sequence>
<keyword evidence="4" id="KW-0804">Transcription</keyword>
<reference evidence="5 6" key="1">
    <citation type="submission" date="2018-03" db="EMBL/GenBank/DDBJ databases">
        <title>Ahniella affigens gen. nov., sp. nov., a gammaproteobacterium isolated from sandy soil near a stream.</title>
        <authorList>
            <person name="Ko Y."/>
            <person name="Kim J.-H."/>
        </authorList>
    </citation>
    <scope>NUCLEOTIDE SEQUENCE [LARGE SCALE GENOMIC DNA]</scope>
    <source>
        <strain evidence="5 6">D13</strain>
    </source>
</reference>
<gene>
    <name evidence="5" type="ORF">C7S18_10285</name>
</gene>
<evidence type="ECO:0000256" key="4">
    <source>
        <dbReference type="ARBA" id="ARBA00023163"/>
    </source>
</evidence>
<comment type="similarity">
    <text evidence="1">Belongs to the sigma-70 factor family. ECF subfamily.</text>
</comment>
<dbReference type="NCBIfam" id="TIGR02937">
    <property type="entry name" value="sigma70-ECF"/>
    <property type="match status" value="1"/>
</dbReference>
<keyword evidence="3" id="KW-0731">Sigma factor</keyword>
<dbReference type="EMBL" id="CP027860">
    <property type="protein sequence ID" value="AVP97559.1"/>
    <property type="molecule type" value="Genomic_DNA"/>
</dbReference>
<evidence type="ECO:0000256" key="1">
    <source>
        <dbReference type="ARBA" id="ARBA00010641"/>
    </source>
</evidence>
<dbReference type="KEGG" id="xba:C7S18_10285"/>
<dbReference type="InterPro" id="IPR014284">
    <property type="entry name" value="RNA_pol_sigma-70_dom"/>
</dbReference>
<dbReference type="Gene3D" id="1.10.1740.10">
    <property type="match status" value="1"/>
</dbReference>
<dbReference type="InterPro" id="IPR013324">
    <property type="entry name" value="RNA_pol_sigma_r3/r4-like"/>
</dbReference>
<protein>
    <recommendedName>
        <fullName evidence="7">RNA polymerase sigma-70 region 2 domain-containing protein</fullName>
    </recommendedName>
</protein>
<dbReference type="GO" id="GO:0016987">
    <property type="term" value="F:sigma factor activity"/>
    <property type="evidence" value="ECO:0007669"/>
    <property type="project" value="UniProtKB-KW"/>
</dbReference>
<dbReference type="PANTHER" id="PTHR43133">
    <property type="entry name" value="RNA POLYMERASE ECF-TYPE SIGMA FACTO"/>
    <property type="match status" value="1"/>
</dbReference>
<dbReference type="SUPFAM" id="SSF88946">
    <property type="entry name" value="Sigma2 domain of RNA polymerase sigma factors"/>
    <property type="match status" value="1"/>
</dbReference>